<evidence type="ECO:0000313" key="3">
    <source>
        <dbReference type="Proteomes" id="UP001489004"/>
    </source>
</evidence>
<dbReference type="EMBL" id="JALJOR010000001">
    <property type="protein sequence ID" value="KAK9829930.1"/>
    <property type="molecule type" value="Genomic_DNA"/>
</dbReference>
<dbReference type="AlphaFoldDB" id="A0AAW1R8R2"/>
<reference evidence="2 3" key="1">
    <citation type="journal article" date="2024" name="Nat. Commun.">
        <title>Phylogenomics reveals the evolutionary origins of lichenization in chlorophyte algae.</title>
        <authorList>
            <person name="Puginier C."/>
            <person name="Libourel C."/>
            <person name="Otte J."/>
            <person name="Skaloud P."/>
            <person name="Haon M."/>
            <person name="Grisel S."/>
            <person name="Petersen M."/>
            <person name="Berrin J.G."/>
            <person name="Delaux P.M."/>
            <person name="Dal Grande F."/>
            <person name="Keller J."/>
        </authorList>
    </citation>
    <scope>NUCLEOTIDE SEQUENCE [LARGE SCALE GENOMIC DNA]</scope>
    <source>
        <strain evidence="2 3">SAG 2043</strain>
    </source>
</reference>
<proteinExistence type="predicted"/>
<accession>A0AAW1R8R2</accession>
<organism evidence="2 3">
    <name type="scientific">[Myrmecia] bisecta</name>
    <dbReference type="NCBI Taxonomy" id="41462"/>
    <lineage>
        <taxon>Eukaryota</taxon>
        <taxon>Viridiplantae</taxon>
        <taxon>Chlorophyta</taxon>
        <taxon>core chlorophytes</taxon>
        <taxon>Trebouxiophyceae</taxon>
        <taxon>Trebouxiales</taxon>
        <taxon>Trebouxiaceae</taxon>
        <taxon>Myrmecia</taxon>
    </lineage>
</organism>
<evidence type="ECO:0000313" key="2">
    <source>
        <dbReference type="EMBL" id="KAK9829930.1"/>
    </source>
</evidence>
<gene>
    <name evidence="2" type="ORF">WJX72_008700</name>
</gene>
<comment type="caution">
    <text evidence="2">The sequence shown here is derived from an EMBL/GenBank/DDBJ whole genome shotgun (WGS) entry which is preliminary data.</text>
</comment>
<sequence>MSFALLAPPGRWQIPEANHHCPHASAQLPSIPDIGSVEADLTQEERILLGLDDSEDEAEKANQDAPPEAAAQEAAAQAQP</sequence>
<dbReference type="Proteomes" id="UP001489004">
    <property type="component" value="Unassembled WGS sequence"/>
</dbReference>
<feature type="region of interest" description="Disordered" evidence="1">
    <location>
        <begin position="52"/>
        <end position="80"/>
    </location>
</feature>
<protein>
    <submittedName>
        <fullName evidence="2">Uncharacterized protein</fullName>
    </submittedName>
</protein>
<keyword evidence="3" id="KW-1185">Reference proteome</keyword>
<name>A0AAW1R8R2_9CHLO</name>
<evidence type="ECO:0000256" key="1">
    <source>
        <dbReference type="SAM" id="MobiDB-lite"/>
    </source>
</evidence>
<feature type="compositionally biased region" description="Low complexity" evidence="1">
    <location>
        <begin position="65"/>
        <end position="80"/>
    </location>
</feature>